<dbReference type="Gene3D" id="3.30.2350.10">
    <property type="entry name" value="Pseudouridine synthase"/>
    <property type="match status" value="1"/>
</dbReference>
<keyword evidence="8" id="KW-1185">Reference proteome</keyword>
<dbReference type="Proteomes" id="UP000528322">
    <property type="component" value="Unassembled WGS sequence"/>
</dbReference>
<evidence type="ECO:0000259" key="6">
    <source>
        <dbReference type="Pfam" id="PF01509"/>
    </source>
</evidence>
<reference evidence="7 8" key="1">
    <citation type="submission" date="2020-08" db="EMBL/GenBank/DDBJ databases">
        <title>Genomic Encyclopedia of Type Strains, Phase IV (KMG-IV): sequencing the most valuable type-strain genomes for metagenomic binning, comparative biology and taxonomic classification.</title>
        <authorList>
            <person name="Goeker M."/>
        </authorList>
    </citation>
    <scope>NUCLEOTIDE SEQUENCE [LARGE SCALE GENOMIC DNA]</scope>
    <source>
        <strain evidence="7 8">DSM 22071</strain>
    </source>
</reference>
<dbReference type="NCBIfam" id="TIGR00431">
    <property type="entry name" value="TruB"/>
    <property type="match status" value="1"/>
</dbReference>
<dbReference type="InterPro" id="IPR014780">
    <property type="entry name" value="tRNA_psdUridine_synth_TruB"/>
</dbReference>
<organism evidence="7 8">
    <name type="scientific">Desulfurispira natronophila</name>
    <dbReference type="NCBI Taxonomy" id="682562"/>
    <lineage>
        <taxon>Bacteria</taxon>
        <taxon>Pseudomonadati</taxon>
        <taxon>Chrysiogenota</taxon>
        <taxon>Chrysiogenia</taxon>
        <taxon>Chrysiogenales</taxon>
        <taxon>Chrysiogenaceae</taxon>
        <taxon>Desulfurispira</taxon>
    </lineage>
</organism>
<dbReference type="EMBL" id="JACHID010000005">
    <property type="protein sequence ID" value="MBB5021683.1"/>
    <property type="molecule type" value="Genomic_DNA"/>
</dbReference>
<dbReference type="GO" id="GO:0003723">
    <property type="term" value="F:RNA binding"/>
    <property type="evidence" value="ECO:0007669"/>
    <property type="project" value="InterPro"/>
</dbReference>
<accession>A0A7W7Y441</accession>
<dbReference type="AlphaFoldDB" id="A0A7W7Y441"/>
<keyword evidence="4 5" id="KW-0413">Isomerase</keyword>
<feature type="active site" description="Nucleophile" evidence="5">
    <location>
        <position position="39"/>
    </location>
</feature>
<evidence type="ECO:0000256" key="3">
    <source>
        <dbReference type="ARBA" id="ARBA00022694"/>
    </source>
</evidence>
<evidence type="ECO:0000256" key="2">
    <source>
        <dbReference type="ARBA" id="ARBA00005642"/>
    </source>
</evidence>
<keyword evidence="3 5" id="KW-0819">tRNA processing</keyword>
<comment type="function">
    <text evidence="5">Responsible for synthesis of pseudouridine from uracil-55 in the psi GC loop of transfer RNAs.</text>
</comment>
<dbReference type="PANTHER" id="PTHR13767:SF2">
    <property type="entry name" value="PSEUDOURIDYLATE SYNTHASE TRUB1"/>
    <property type="match status" value="1"/>
</dbReference>
<gene>
    <name evidence="5" type="primary">truB</name>
    <name evidence="7" type="ORF">HNR37_000996</name>
</gene>
<dbReference type="HAMAP" id="MF_01080">
    <property type="entry name" value="TruB_bact"/>
    <property type="match status" value="1"/>
</dbReference>
<dbReference type="PANTHER" id="PTHR13767">
    <property type="entry name" value="TRNA-PSEUDOURIDINE SYNTHASE"/>
    <property type="match status" value="1"/>
</dbReference>
<evidence type="ECO:0000256" key="5">
    <source>
        <dbReference type="HAMAP-Rule" id="MF_01080"/>
    </source>
</evidence>
<dbReference type="GO" id="GO:0160148">
    <property type="term" value="F:tRNA pseudouridine(55) synthase activity"/>
    <property type="evidence" value="ECO:0007669"/>
    <property type="project" value="UniProtKB-EC"/>
</dbReference>
<dbReference type="GO" id="GO:0031119">
    <property type="term" value="P:tRNA pseudouridine synthesis"/>
    <property type="evidence" value="ECO:0007669"/>
    <property type="project" value="UniProtKB-UniRule"/>
</dbReference>
<protein>
    <recommendedName>
        <fullName evidence="5">tRNA pseudouridine synthase B</fullName>
        <ecNumber evidence="5">5.4.99.25</ecNumber>
    </recommendedName>
    <alternativeName>
        <fullName evidence="5">tRNA pseudouridine(55) synthase</fullName>
        <shortName evidence="5">Psi55 synthase</shortName>
    </alternativeName>
    <alternativeName>
        <fullName evidence="5">tRNA pseudouridylate synthase</fullName>
    </alternativeName>
    <alternativeName>
        <fullName evidence="5">tRNA-uridine isomerase</fullName>
    </alternativeName>
</protein>
<dbReference type="EC" id="5.4.99.25" evidence="5"/>
<feature type="domain" description="Pseudouridine synthase II N-terminal" evidence="6">
    <location>
        <begin position="26"/>
        <end position="173"/>
    </location>
</feature>
<dbReference type="InterPro" id="IPR020103">
    <property type="entry name" value="PsdUridine_synth_cat_dom_sf"/>
</dbReference>
<proteinExistence type="inferred from homology"/>
<comment type="caution">
    <text evidence="7">The sequence shown here is derived from an EMBL/GenBank/DDBJ whole genome shotgun (WGS) entry which is preliminary data.</text>
</comment>
<dbReference type="GO" id="GO:1990481">
    <property type="term" value="P:mRNA pseudouridine synthesis"/>
    <property type="evidence" value="ECO:0007669"/>
    <property type="project" value="TreeGrafter"/>
</dbReference>
<dbReference type="InterPro" id="IPR002501">
    <property type="entry name" value="PsdUridine_synth_N"/>
</dbReference>
<comment type="similarity">
    <text evidence="2 5">Belongs to the pseudouridine synthase TruB family. Type 1 subfamily.</text>
</comment>
<comment type="catalytic activity">
    <reaction evidence="1 5">
        <text>uridine(55) in tRNA = pseudouridine(55) in tRNA</text>
        <dbReference type="Rhea" id="RHEA:42532"/>
        <dbReference type="Rhea" id="RHEA-COMP:10101"/>
        <dbReference type="Rhea" id="RHEA-COMP:10102"/>
        <dbReference type="ChEBI" id="CHEBI:65314"/>
        <dbReference type="ChEBI" id="CHEBI:65315"/>
        <dbReference type="EC" id="5.4.99.25"/>
    </reaction>
</comment>
<evidence type="ECO:0000313" key="8">
    <source>
        <dbReference type="Proteomes" id="UP000528322"/>
    </source>
</evidence>
<sequence length="290" mass="31302">MSGAIYALDKPVGVSSHQAMKTFQKSVGARKAGHGGTLDPFATGVIIILSGSYTKLEPYLSHSHKVYQASLELGCRTSTADPEGEVVETASVPPFDEVLLQQVATDLTGSVELPVPAYSAVKIAGRKAYDYARKGEILDMPVRTTSVANLVIKSDPSARRVHFYADVSRGTYIRALGEEIARRLGTIGHLSTLRRIRCCDIGVGDCVTLDQVRQNTPVPLSPCDVLRENTIFETDSHTIAALHQGRPLQWNTLRETHAGLAGNPTGIVMDDSGAVVSVIDIRQGRILRNI</sequence>
<dbReference type="Pfam" id="PF01509">
    <property type="entry name" value="TruB_N"/>
    <property type="match status" value="1"/>
</dbReference>
<dbReference type="RefSeq" id="WP_183730826.1">
    <property type="nucleotide sequence ID" value="NZ_JACHID010000005.1"/>
</dbReference>
<evidence type="ECO:0000313" key="7">
    <source>
        <dbReference type="EMBL" id="MBB5021683.1"/>
    </source>
</evidence>
<dbReference type="SUPFAM" id="SSF55120">
    <property type="entry name" value="Pseudouridine synthase"/>
    <property type="match status" value="1"/>
</dbReference>
<evidence type="ECO:0000256" key="1">
    <source>
        <dbReference type="ARBA" id="ARBA00000385"/>
    </source>
</evidence>
<name>A0A7W7Y441_9BACT</name>
<evidence type="ECO:0000256" key="4">
    <source>
        <dbReference type="ARBA" id="ARBA00023235"/>
    </source>
</evidence>